<reference evidence="9 10" key="1">
    <citation type="submission" date="2018-09" db="EMBL/GenBank/DDBJ databases">
        <title>Genomic investigation of the strawberry pathogen Phytophthora fragariae indicates pathogenicity is determined by transcriptional variation in three key races.</title>
        <authorList>
            <person name="Adams T.M."/>
            <person name="Armitage A.D."/>
            <person name="Sobczyk M.K."/>
            <person name="Bates H.J."/>
            <person name="Dunwell J.M."/>
            <person name="Nellist C.F."/>
            <person name="Harrison R.J."/>
        </authorList>
    </citation>
    <scope>NUCLEOTIDE SEQUENCE [LARGE SCALE GENOMIC DNA]</scope>
    <source>
        <strain evidence="9 10">BC-23</strain>
    </source>
</reference>
<dbReference type="Gene3D" id="1.25.40.20">
    <property type="entry name" value="Ankyrin repeat-containing domain"/>
    <property type="match status" value="1"/>
</dbReference>
<dbReference type="InterPro" id="IPR013083">
    <property type="entry name" value="Znf_RING/FYVE/PHD"/>
</dbReference>
<dbReference type="GO" id="GO:0008270">
    <property type="term" value="F:zinc ion binding"/>
    <property type="evidence" value="ECO:0007669"/>
    <property type="project" value="UniProtKB-KW"/>
</dbReference>
<keyword evidence="1" id="KW-0479">Metal-binding</keyword>
<dbReference type="GO" id="GO:0043130">
    <property type="term" value="F:ubiquitin binding"/>
    <property type="evidence" value="ECO:0007669"/>
    <property type="project" value="TreeGrafter"/>
</dbReference>
<evidence type="ECO:0000256" key="4">
    <source>
        <dbReference type="PROSITE-ProRule" id="PRU00091"/>
    </source>
</evidence>
<gene>
    <name evidence="9" type="ORF">PF004_g20998</name>
</gene>
<feature type="repeat" description="TPR" evidence="5">
    <location>
        <begin position="734"/>
        <end position="767"/>
    </location>
</feature>
<dbReference type="SUPFAM" id="SSF48403">
    <property type="entry name" value="Ankyrin repeat"/>
    <property type="match status" value="1"/>
</dbReference>
<feature type="region of interest" description="Disordered" evidence="7">
    <location>
        <begin position="342"/>
        <end position="390"/>
    </location>
</feature>
<evidence type="ECO:0000256" key="6">
    <source>
        <dbReference type="SAM" id="Coils"/>
    </source>
</evidence>
<dbReference type="AlphaFoldDB" id="A0A6G0N5V4"/>
<dbReference type="Gene3D" id="1.25.40.10">
    <property type="entry name" value="Tetratricopeptide repeat domain"/>
    <property type="match status" value="1"/>
</dbReference>
<dbReference type="GO" id="GO:0033565">
    <property type="term" value="C:ESCRT-0 complex"/>
    <property type="evidence" value="ECO:0007669"/>
    <property type="project" value="TreeGrafter"/>
</dbReference>
<name>A0A6G0N5V4_9STRA</name>
<dbReference type="InterPro" id="IPR019734">
    <property type="entry name" value="TPR_rpt"/>
</dbReference>
<feature type="region of interest" description="Disordered" evidence="7">
    <location>
        <begin position="837"/>
        <end position="856"/>
    </location>
</feature>
<dbReference type="Pfam" id="PF01363">
    <property type="entry name" value="FYVE"/>
    <property type="match status" value="1"/>
</dbReference>
<keyword evidence="3" id="KW-0862">Zinc</keyword>
<sequence>MCSGFHTTTSYSTDLRHFHFFKDARTDAHVIPFKDASANKGDVNSSPLESWMLCPGLRGRESECIWREHERSGTYYSVVTKQLSKRITDLSAKIQHSALWENQVLREKIFGVLRSRISVSSPCATLAPTFSSTVLPARSRSCNNFKAYSSSLIYILGIPGFARYRSPPQGNDPPHLMEPVRLHRQQQVPADHRVEPALTPEDQLAAPLAAVKPAESGDFPRLLVALALRPRLARAADAFGMTALHWVCSDPKAPPRVVLTVARAHAAAAATRNLAGLLPLHLAVRKRLPLEAIQALLHVYPKAIGVRTPDGKTPLTLAKQRPVASSAGLALLQVLEAHARTGAPSTTAIPTSQWPGEKPEQQQQQLQQQSERSREARMSDRFSTSRSMTQEETLAALMTPHAPPPRWALASRCRLCAAKFGYFRQRHHCRSCGASVCGRHSRHRVPLKHLGLFQPQRVCACCFDDLQKQLNVRALERVTRTGGAYPYIDSGDSTSNYSNNSTNMHARYRRRSKSVFSEPIQRRGSIEWGYDNDNNSDVNMNGFALVSAPWNWSTAASEAVESLQPSMGSMFLSVAPAQPTVLERQRLLREQQGHSMESEPEPSRRRSRARRPRPHSSALDRSLHVQRLSEVDSCCSSDEQELKQRMQQLMAAKRELGEAMRRSEEEIALAEREKRVLDAVADKYRESGYSSPPEEEDEDEEAEIAATLAFLNGGRRMSCTADLLEEMEPPLDVAATHHKLGETLLSKGDFEGAAVELQRSVELDSDNAAAWLHLAKALDGTGEDSEGAEEAVRRALELEPASIGALSLLGKLLHLRGDHDDAILVFRQALELQCPTGKLSGQEGEESDTEHLGVTM</sequence>
<evidence type="ECO:0000256" key="2">
    <source>
        <dbReference type="ARBA" id="ARBA00022771"/>
    </source>
</evidence>
<dbReference type="CDD" id="cd15760">
    <property type="entry name" value="FYVE_scVPS27p_like"/>
    <property type="match status" value="1"/>
</dbReference>
<dbReference type="Pfam" id="PF13181">
    <property type="entry name" value="TPR_8"/>
    <property type="match status" value="1"/>
</dbReference>
<evidence type="ECO:0000256" key="5">
    <source>
        <dbReference type="PROSITE-ProRule" id="PRU00339"/>
    </source>
</evidence>
<keyword evidence="6" id="KW-0175">Coiled coil</keyword>
<feature type="compositionally biased region" description="Polar residues" evidence="7">
    <location>
        <begin position="381"/>
        <end position="390"/>
    </location>
</feature>
<organism evidence="9 10">
    <name type="scientific">Phytophthora fragariae</name>
    <dbReference type="NCBI Taxonomy" id="53985"/>
    <lineage>
        <taxon>Eukaryota</taxon>
        <taxon>Sar</taxon>
        <taxon>Stramenopiles</taxon>
        <taxon>Oomycota</taxon>
        <taxon>Peronosporomycetes</taxon>
        <taxon>Peronosporales</taxon>
        <taxon>Peronosporaceae</taxon>
        <taxon>Phytophthora</taxon>
    </lineage>
</organism>
<evidence type="ECO:0000256" key="1">
    <source>
        <dbReference type="ARBA" id="ARBA00022723"/>
    </source>
</evidence>
<feature type="region of interest" description="Disordered" evidence="7">
    <location>
        <begin position="589"/>
        <end position="622"/>
    </location>
</feature>
<dbReference type="SUPFAM" id="SSF57903">
    <property type="entry name" value="FYVE/PHD zinc finger"/>
    <property type="match status" value="1"/>
</dbReference>
<dbReference type="InterPro" id="IPR017455">
    <property type="entry name" value="Znf_FYVE-rel"/>
</dbReference>
<dbReference type="SUPFAM" id="SSF48452">
    <property type="entry name" value="TPR-like"/>
    <property type="match status" value="1"/>
</dbReference>
<dbReference type="GO" id="GO:0006623">
    <property type="term" value="P:protein targeting to vacuole"/>
    <property type="evidence" value="ECO:0007669"/>
    <property type="project" value="TreeGrafter"/>
</dbReference>
<dbReference type="InterPro" id="IPR011990">
    <property type="entry name" value="TPR-like_helical_dom_sf"/>
</dbReference>
<dbReference type="GO" id="GO:0043328">
    <property type="term" value="P:protein transport to vacuole involved in ubiquitin-dependent protein catabolic process via the multivesicular body sorting pathway"/>
    <property type="evidence" value="ECO:0007669"/>
    <property type="project" value="TreeGrafter"/>
</dbReference>
<evidence type="ECO:0000259" key="8">
    <source>
        <dbReference type="PROSITE" id="PS50178"/>
    </source>
</evidence>
<comment type="caution">
    <text evidence="9">The sequence shown here is derived from an EMBL/GenBank/DDBJ whole genome shotgun (WGS) entry which is preliminary data.</text>
</comment>
<accession>A0A6G0N5V4</accession>
<dbReference type="Proteomes" id="UP000476176">
    <property type="component" value="Unassembled WGS sequence"/>
</dbReference>
<keyword evidence="5" id="KW-0802">TPR repeat</keyword>
<dbReference type="PROSITE" id="PS50178">
    <property type="entry name" value="ZF_FYVE"/>
    <property type="match status" value="1"/>
</dbReference>
<dbReference type="InterPro" id="IPR036770">
    <property type="entry name" value="Ankyrin_rpt-contain_sf"/>
</dbReference>
<evidence type="ECO:0000256" key="3">
    <source>
        <dbReference type="ARBA" id="ARBA00022833"/>
    </source>
</evidence>
<proteinExistence type="predicted"/>
<feature type="compositionally biased region" description="Basic and acidic residues" evidence="7">
    <location>
        <begin position="371"/>
        <end position="380"/>
    </location>
</feature>
<evidence type="ECO:0000256" key="7">
    <source>
        <dbReference type="SAM" id="MobiDB-lite"/>
    </source>
</evidence>
<dbReference type="SMART" id="SM00028">
    <property type="entry name" value="TPR"/>
    <property type="match status" value="3"/>
</dbReference>
<dbReference type="PANTHER" id="PTHR47794:SF1">
    <property type="entry name" value="VACUOLAR PROTEIN SORTING-ASSOCIATED PROTEIN 27"/>
    <property type="match status" value="1"/>
</dbReference>
<feature type="compositionally biased region" description="Polar residues" evidence="7">
    <location>
        <begin position="343"/>
        <end position="354"/>
    </location>
</feature>
<dbReference type="InterPro" id="IPR000306">
    <property type="entry name" value="Znf_FYVE"/>
</dbReference>
<dbReference type="InterPro" id="IPR011011">
    <property type="entry name" value="Znf_FYVE_PHD"/>
</dbReference>
<dbReference type="EMBL" id="QXGC01001936">
    <property type="protein sequence ID" value="KAE9193506.1"/>
    <property type="molecule type" value="Genomic_DNA"/>
</dbReference>
<feature type="domain" description="FYVE-type" evidence="8">
    <location>
        <begin position="407"/>
        <end position="467"/>
    </location>
</feature>
<dbReference type="GO" id="GO:0032266">
    <property type="term" value="F:phosphatidylinositol-3-phosphate binding"/>
    <property type="evidence" value="ECO:0007669"/>
    <property type="project" value="TreeGrafter"/>
</dbReference>
<evidence type="ECO:0000313" key="9">
    <source>
        <dbReference type="EMBL" id="KAE9193506.1"/>
    </source>
</evidence>
<dbReference type="PANTHER" id="PTHR47794">
    <property type="entry name" value="VACUOLAR PROTEIN SORTING-ASSOCIATED PROTEIN 27"/>
    <property type="match status" value="1"/>
</dbReference>
<feature type="coiled-coil region" evidence="6">
    <location>
        <begin position="639"/>
        <end position="680"/>
    </location>
</feature>
<keyword evidence="2 4" id="KW-0863">Zinc-finger</keyword>
<feature type="compositionally biased region" description="Basic residues" evidence="7">
    <location>
        <begin position="605"/>
        <end position="614"/>
    </location>
</feature>
<evidence type="ECO:0000313" key="10">
    <source>
        <dbReference type="Proteomes" id="UP000476176"/>
    </source>
</evidence>
<dbReference type="Gene3D" id="3.30.40.10">
    <property type="entry name" value="Zinc/RING finger domain, C3HC4 (zinc finger)"/>
    <property type="match status" value="1"/>
</dbReference>
<protein>
    <recommendedName>
        <fullName evidence="8">FYVE-type domain-containing protein</fullName>
    </recommendedName>
</protein>
<dbReference type="PROSITE" id="PS50005">
    <property type="entry name" value="TPR"/>
    <property type="match status" value="1"/>
</dbReference>
<dbReference type="FunFam" id="3.30.40.10:FF:000345">
    <property type="entry name" value="Vacuolar protein sorting-associated protein 27"/>
    <property type="match status" value="1"/>
</dbReference>
<dbReference type="SMART" id="SM00064">
    <property type="entry name" value="FYVE"/>
    <property type="match status" value="1"/>
</dbReference>